<organism evidence="1 2">
    <name type="scientific">Candidatus Limisoma faecipullorum</name>
    <dbReference type="NCBI Taxonomy" id="2840854"/>
    <lineage>
        <taxon>Bacteria</taxon>
        <taxon>Pseudomonadati</taxon>
        <taxon>Bacteroidota</taxon>
        <taxon>Bacteroidia</taxon>
        <taxon>Bacteroidales</taxon>
        <taxon>Candidatus Limisoma</taxon>
    </lineage>
</organism>
<dbReference type="Proteomes" id="UP000823598">
    <property type="component" value="Unassembled WGS sequence"/>
</dbReference>
<name>A0A9D9NKD0_9BACT</name>
<proteinExistence type="predicted"/>
<reference evidence="1" key="2">
    <citation type="journal article" date="2021" name="PeerJ">
        <title>Extensive microbial diversity within the chicken gut microbiome revealed by metagenomics and culture.</title>
        <authorList>
            <person name="Gilroy R."/>
            <person name="Ravi A."/>
            <person name="Getino M."/>
            <person name="Pursley I."/>
            <person name="Horton D.L."/>
            <person name="Alikhan N.F."/>
            <person name="Baker D."/>
            <person name="Gharbi K."/>
            <person name="Hall N."/>
            <person name="Watson M."/>
            <person name="Adriaenssens E.M."/>
            <person name="Foster-Nyarko E."/>
            <person name="Jarju S."/>
            <person name="Secka A."/>
            <person name="Antonio M."/>
            <person name="Oren A."/>
            <person name="Chaudhuri R.R."/>
            <person name="La Ragione R."/>
            <person name="Hildebrand F."/>
            <person name="Pallen M.J."/>
        </authorList>
    </citation>
    <scope>NUCLEOTIDE SEQUENCE</scope>
    <source>
        <strain evidence="1">6919</strain>
    </source>
</reference>
<sequence length="63" mass="7067">MSDKESVELSQKLHYGLALAEQKMLEEKAVKDEPLIEGSPNGEIKVVDAREVLDKITNNEKID</sequence>
<reference evidence="1" key="1">
    <citation type="submission" date="2020-10" db="EMBL/GenBank/DDBJ databases">
        <authorList>
            <person name="Gilroy R."/>
        </authorList>
    </citation>
    <scope>NUCLEOTIDE SEQUENCE</scope>
    <source>
        <strain evidence="1">6919</strain>
    </source>
</reference>
<dbReference type="AlphaFoldDB" id="A0A9D9NKD0"/>
<dbReference type="EMBL" id="JADIMC010000058">
    <property type="protein sequence ID" value="MBO8476328.1"/>
    <property type="molecule type" value="Genomic_DNA"/>
</dbReference>
<gene>
    <name evidence="1" type="ORF">IAB88_04980</name>
</gene>
<protein>
    <submittedName>
        <fullName evidence="1">Uncharacterized protein</fullName>
    </submittedName>
</protein>
<accession>A0A9D9NKD0</accession>
<evidence type="ECO:0000313" key="1">
    <source>
        <dbReference type="EMBL" id="MBO8476328.1"/>
    </source>
</evidence>
<comment type="caution">
    <text evidence="1">The sequence shown here is derived from an EMBL/GenBank/DDBJ whole genome shotgun (WGS) entry which is preliminary data.</text>
</comment>
<evidence type="ECO:0000313" key="2">
    <source>
        <dbReference type="Proteomes" id="UP000823598"/>
    </source>
</evidence>